<feature type="domain" description="Starter acyltransferase (SAT)" evidence="2">
    <location>
        <begin position="9"/>
        <end position="97"/>
    </location>
</feature>
<proteinExistence type="predicted"/>
<dbReference type="PANTHER" id="PTHR40627">
    <property type="entry name" value="INDOLE PRENYLTRANSFERASE TDIB-RELATED"/>
    <property type="match status" value="1"/>
</dbReference>
<dbReference type="Pfam" id="PF11991">
    <property type="entry name" value="Trp_DMAT"/>
    <property type="match status" value="1"/>
</dbReference>
<dbReference type="KEGG" id="pgri:PgNI_09998"/>
<name>A0A6P8ASW8_PYRGI</name>
<dbReference type="GO" id="GO:0009820">
    <property type="term" value="P:alkaloid metabolic process"/>
    <property type="evidence" value="ECO:0007669"/>
    <property type="project" value="InterPro"/>
</dbReference>
<dbReference type="Proteomes" id="UP000515153">
    <property type="component" value="Unplaced"/>
</dbReference>
<protein>
    <recommendedName>
        <fullName evidence="2">Starter acyltransferase (SAT) domain-containing protein</fullName>
    </recommendedName>
</protein>
<dbReference type="GeneID" id="41964887"/>
<evidence type="ECO:0000256" key="1">
    <source>
        <dbReference type="ARBA" id="ARBA00022679"/>
    </source>
</evidence>
<evidence type="ECO:0000259" key="2">
    <source>
        <dbReference type="Pfam" id="PF16073"/>
    </source>
</evidence>
<dbReference type="PANTHER" id="PTHR40627:SF5">
    <property type="entry name" value="INDOLE PRENYLTRANSFERASE TDIB"/>
    <property type="match status" value="1"/>
</dbReference>
<reference evidence="4" key="2">
    <citation type="submission" date="2019-10" db="EMBL/GenBank/DDBJ databases">
        <authorList>
            <consortium name="NCBI Genome Project"/>
        </authorList>
    </citation>
    <scope>NUCLEOTIDE SEQUENCE</scope>
    <source>
        <strain evidence="4">NI907</strain>
    </source>
</reference>
<evidence type="ECO:0000313" key="4">
    <source>
        <dbReference type="RefSeq" id="XP_030978002.1"/>
    </source>
</evidence>
<keyword evidence="1" id="KW-0808">Transferase</keyword>
<dbReference type="InterPro" id="IPR017795">
    <property type="entry name" value="ABBA_NscD-like"/>
</dbReference>
<reference evidence="4" key="1">
    <citation type="journal article" date="2019" name="Mol. Biol. Evol.">
        <title>Blast fungal genomes show frequent chromosomal changes, gene gains and losses, and effector gene turnover.</title>
        <authorList>
            <person name="Gomez Luciano L.B."/>
            <person name="Jason Tsai I."/>
            <person name="Chuma I."/>
            <person name="Tosa Y."/>
            <person name="Chen Y.H."/>
            <person name="Li J.Y."/>
            <person name="Li M.Y."/>
            <person name="Jade Lu M.Y."/>
            <person name="Nakayashiki H."/>
            <person name="Li W.H."/>
        </authorList>
    </citation>
    <scope>NUCLEOTIDE SEQUENCE</scope>
    <source>
        <strain evidence="4">NI907</strain>
    </source>
</reference>
<accession>A0A6P8ASW8</accession>
<dbReference type="RefSeq" id="XP_030978002.1">
    <property type="nucleotide sequence ID" value="XM_031129979.1"/>
</dbReference>
<evidence type="ECO:0000313" key="3">
    <source>
        <dbReference type="Proteomes" id="UP000515153"/>
    </source>
</evidence>
<keyword evidence="3" id="KW-1185">Reference proteome</keyword>
<sequence>MLTKGHSILLFGDYTDPWADAFDRITLQATSSPWLQSFLDHVASIVLAETRQMDEPLRQSLMVRGTGFMLSSLAELADSYRGEKDPVGFVDAVMVYVMGSPKPGSVTRGIPRSFNFIMGASKYNLNPDQEYWWQFVEPSLSSMMEHAGQYTPEEQESHKTWYATQVTPIFGGQPSEETPDPNPFTHDSSPCHISINWCSEGKPTVRSGMT</sequence>
<dbReference type="Pfam" id="PF16073">
    <property type="entry name" value="SAT"/>
    <property type="match status" value="1"/>
</dbReference>
<reference evidence="4" key="3">
    <citation type="submission" date="2025-08" db="UniProtKB">
        <authorList>
            <consortium name="RefSeq"/>
        </authorList>
    </citation>
    <scope>IDENTIFICATION</scope>
    <source>
        <strain evidence="4">NI907</strain>
    </source>
</reference>
<dbReference type="GO" id="GO:0016765">
    <property type="term" value="F:transferase activity, transferring alkyl or aryl (other than methyl) groups"/>
    <property type="evidence" value="ECO:0007669"/>
    <property type="project" value="InterPro"/>
</dbReference>
<organism evidence="3 4">
    <name type="scientific">Pyricularia grisea</name>
    <name type="common">Crabgrass-specific blast fungus</name>
    <name type="synonym">Magnaporthe grisea</name>
    <dbReference type="NCBI Taxonomy" id="148305"/>
    <lineage>
        <taxon>Eukaryota</taxon>
        <taxon>Fungi</taxon>
        <taxon>Dikarya</taxon>
        <taxon>Ascomycota</taxon>
        <taxon>Pezizomycotina</taxon>
        <taxon>Sordariomycetes</taxon>
        <taxon>Sordariomycetidae</taxon>
        <taxon>Magnaporthales</taxon>
        <taxon>Pyriculariaceae</taxon>
        <taxon>Pyricularia</taxon>
    </lineage>
</organism>
<dbReference type="AlphaFoldDB" id="A0A6P8ASW8"/>
<gene>
    <name evidence="4" type="ORF">PgNI_09998</name>
</gene>
<dbReference type="InterPro" id="IPR032088">
    <property type="entry name" value="SAT"/>
</dbReference>